<comment type="caution">
    <text evidence="6">The sequence shown here is derived from an EMBL/GenBank/DDBJ whole genome shotgun (WGS) entry which is preliminary data.</text>
</comment>
<evidence type="ECO:0000256" key="4">
    <source>
        <dbReference type="SAM" id="MobiDB-lite"/>
    </source>
</evidence>
<protein>
    <submittedName>
        <fullName evidence="6">Uncharacterized protein</fullName>
    </submittedName>
</protein>
<evidence type="ECO:0000313" key="7">
    <source>
        <dbReference type="Proteomes" id="UP000593562"/>
    </source>
</evidence>
<dbReference type="GO" id="GO:0010227">
    <property type="term" value="P:floral organ abscission"/>
    <property type="evidence" value="ECO:0007669"/>
    <property type="project" value="InterPro"/>
</dbReference>
<keyword evidence="2" id="KW-0964">Secreted</keyword>
<evidence type="ECO:0000313" key="6">
    <source>
        <dbReference type="EMBL" id="KAF5727776.1"/>
    </source>
</evidence>
<dbReference type="GO" id="GO:0005576">
    <property type="term" value="C:extracellular region"/>
    <property type="evidence" value="ECO:0007669"/>
    <property type="project" value="UniProtKB-SubCell"/>
</dbReference>
<comment type="subcellular location">
    <subcellularLocation>
        <location evidence="1">Secreted</location>
        <location evidence="1">Extracellular space</location>
    </subcellularLocation>
</comment>
<evidence type="ECO:0000256" key="5">
    <source>
        <dbReference type="SAM" id="SignalP"/>
    </source>
</evidence>
<evidence type="ECO:0000256" key="3">
    <source>
        <dbReference type="ARBA" id="ARBA00022729"/>
    </source>
</evidence>
<reference evidence="6 7" key="1">
    <citation type="journal article" date="2020" name="Nat. Commun.">
        <title>Genome of Tripterygium wilfordii and identification of cytochrome P450 involved in triptolide biosynthesis.</title>
        <authorList>
            <person name="Tu L."/>
            <person name="Su P."/>
            <person name="Zhang Z."/>
            <person name="Gao L."/>
            <person name="Wang J."/>
            <person name="Hu T."/>
            <person name="Zhou J."/>
            <person name="Zhang Y."/>
            <person name="Zhao Y."/>
            <person name="Liu Y."/>
            <person name="Song Y."/>
            <person name="Tong Y."/>
            <person name="Lu Y."/>
            <person name="Yang J."/>
            <person name="Xu C."/>
            <person name="Jia M."/>
            <person name="Peters R.J."/>
            <person name="Huang L."/>
            <person name="Gao W."/>
        </authorList>
    </citation>
    <scope>NUCLEOTIDE SEQUENCE [LARGE SCALE GENOMIC DNA]</scope>
    <source>
        <strain evidence="7">cv. XIE 37</strain>
        <tissue evidence="6">Leaf</tissue>
    </source>
</reference>
<sequence length="76" mass="8278">MASISIYHHLLLLLLTLLLLVGSCAGTRPGATMIVEPQVTGFRYGDQLFNFFPKGVPRPPSAPSKRHNSVVDSTQN</sequence>
<dbReference type="Proteomes" id="UP000593562">
    <property type="component" value="Unassembled WGS sequence"/>
</dbReference>
<organism evidence="6 7">
    <name type="scientific">Tripterygium wilfordii</name>
    <name type="common">Thunder God vine</name>
    <dbReference type="NCBI Taxonomy" id="458696"/>
    <lineage>
        <taxon>Eukaryota</taxon>
        <taxon>Viridiplantae</taxon>
        <taxon>Streptophyta</taxon>
        <taxon>Embryophyta</taxon>
        <taxon>Tracheophyta</taxon>
        <taxon>Spermatophyta</taxon>
        <taxon>Magnoliopsida</taxon>
        <taxon>eudicotyledons</taxon>
        <taxon>Gunneridae</taxon>
        <taxon>Pentapetalae</taxon>
        <taxon>rosids</taxon>
        <taxon>fabids</taxon>
        <taxon>Celastrales</taxon>
        <taxon>Celastraceae</taxon>
        <taxon>Tripterygium</taxon>
    </lineage>
</organism>
<dbReference type="InParanoid" id="A0A7J7C1X4"/>
<dbReference type="PANTHER" id="PTHR33599">
    <property type="entry name" value="PROTEIN IDA-LIKE 5"/>
    <property type="match status" value="1"/>
</dbReference>
<dbReference type="InterPro" id="IPR039639">
    <property type="entry name" value="IDA-like"/>
</dbReference>
<name>A0A7J7C1X4_TRIWF</name>
<accession>A0A7J7C1X4</accession>
<proteinExistence type="predicted"/>
<keyword evidence="3 5" id="KW-0732">Signal</keyword>
<dbReference type="AlphaFoldDB" id="A0A7J7C1X4"/>
<dbReference type="PANTHER" id="PTHR33599:SF20">
    <property type="entry name" value="PROTEIN IDA"/>
    <property type="match status" value="1"/>
</dbReference>
<evidence type="ECO:0000256" key="1">
    <source>
        <dbReference type="ARBA" id="ARBA00004239"/>
    </source>
</evidence>
<evidence type="ECO:0000256" key="2">
    <source>
        <dbReference type="ARBA" id="ARBA00022525"/>
    </source>
</evidence>
<feature type="signal peptide" evidence="5">
    <location>
        <begin position="1"/>
        <end position="26"/>
    </location>
</feature>
<dbReference type="EMBL" id="JAAARO010000022">
    <property type="protein sequence ID" value="KAF5727776.1"/>
    <property type="molecule type" value="Genomic_DNA"/>
</dbReference>
<keyword evidence="7" id="KW-1185">Reference proteome</keyword>
<feature type="region of interest" description="Disordered" evidence="4">
    <location>
        <begin position="56"/>
        <end position="76"/>
    </location>
</feature>
<feature type="chain" id="PRO_5029830573" evidence="5">
    <location>
        <begin position="27"/>
        <end position="76"/>
    </location>
</feature>
<gene>
    <name evidence="6" type="ORF">HS088_TW22G01473</name>
</gene>